<evidence type="ECO:0000256" key="1">
    <source>
        <dbReference type="SAM" id="MobiDB-lite"/>
    </source>
</evidence>
<proteinExistence type="predicted"/>
<protein>
    <submittedName>
        <fullName evidence="2">Uncharacterized protein</fullName>
    </submittedName>
</protein>
<name>A7TIG4_VANPO</name>
<sequence length="341" mass="38796">MQLSSLSMCQETSKYEKLPKPKVPPQFHISPQKKPIFSQYIYDDIPPPKMKKASKPLTLPGFNNNVKRRTTVKPGLQIFMDTPANGTTTTARQDTPKLIKHSTNIQQDTSASDVASKTEAKVKSTDVNIPNRLSPTIMLDSNSELSTESDMKDKILKQKKLIEIDLKSLQGLPMKGFSERNAKFYVQFKYGDIKYKAKASVGADKKSLNFSKQVSIPFNEIDDKLTMSLNCQYRKLKTYIEETVIKIPMDKNLSIGKKHYKMQKKFTQKDLEYDPWELIISPENIVGEGEIDLCKIKDTKATKEIEVSLMNGWTKKTKSLKSEPKTSYEISKLILNIRIAS</sequence>
<dbReference type="Proteomes" id="UP000000267">
    <property type="component" value="Unassembled WGS sequence"/>
</dbReference>
<dbReference type="RefSeq" id="XP_001645760.1">
    <property type="nucleotide sequence ID" value="XM_001645710.1"/>
</dbReference>
<dbReference type="HOGENOM" id="CLU_814312_0_0_1"/>
<evidence type="ECO:0000313" key="3">
    <source>
        <dbReference type="Proteomes" id="UP000000267"/>
    </source>
</evidence>
<gene>
    <name evidence="2" type="ORF">Kpol_1010p17</name>
</gene>
<dbReference type="InParanoid" id="A7TIG4"/>
<dbReference type="EMBL" id="DS480396">
    <property type="protein sequence ID" value="EDO17902.1"/>
    <property type="molecule type" value="Genomic_DNA"/>
</dbReference>
<organism evidence="3">
    <name type="scientific">Vanderwaltozyma polyspora (strain ATCC 22028 / DSM 70294 / BCRC 21397 / CBS 2163 / NBRC 10782 / NRRL Y-8283 / UCD 57-17)</name>
    <name type="common">Kluyveromyces polysporus</name>
    <dbReference type="NCBI Taxonomy" id="436907"/>
    <lineage>
        <taxon>Eukaryota</taxon>
        <taxon>Fungi</taxon>
        <taxon>Dikarya</taxon>
        <taxon>Ascomycota</taxon>
        <taxon>Saccharomycotina</taxon>
        <taxon>Saccharomycetes</taxon>
        <taxon>Saccharomycetales</taxon>
        <taxon>Saccharomycetaceae</taxon>
        <taxon>Vanderwaltozyma</taxon>
    </lineage>
</organism>
<keyword evidence="3" id="KW-1185">Reference proteome</keyword>
<evidence type="ECO:0000313" key="2">
    <source>
        <dbReference type="EMBL" id="EDO17902.1"/>
    </source>
</evidence>
<feature type="compositionally biased region" description="Polar residues" evidence="1">
    <location>
        <begin position="1"/>
        <end position="12"/>
    </location>
</feature>
<accession>A7TIG4</accession>
<dbReference type="GeneID" id="5546157"/>
<feature type="region of interest" description="Disordered" evidence="1">
    <location>
        <begin position="1"/>
        <end position="30"/>
    </location>
</feature>
<reference evidence="2 3" key="1">
    <citation type="journal article" date="2007" name="Proc. Natl. Acad. Sci. U.S.A.">
        <title>Independent sorting-out of thousands of duplicated gene pairs in two yeast species descended from a whole-genome duplication.</title>
        <authorList>
            <person name="Scannell D.R."/>
            <person name="Frank A.C."/>
            <person name="Conant G.C."/>
            <person name="Byrne K.P."/>
            <person name="Woolfit M."/>
            <person name="Wolfe K.H."/>
        </authorList>
    </citation>
    <scope>NUCLEOTIDE SEQUENCE [LARGE SCALE GENOMIC DNA]</scope>
    <source>
        <strain evidence="3">ATCC 22028 / DSM 70294 / BCRC 21397 / CBS 2163 / NBRC 10782 / NRRL Y-8283 / UCD 57-17</strain>
    </source>
</reference>
<dbReference type="KEGG" id="vpo:Kpol_1010p17"/>
<dbReference type="AlphaFoldDB" id="A7TIG4"/>